<organism evidence="5 6">
    <name type="scientific">Metallumcola ferriviriculae</name>
    <dbReference type="NCBI Taxonomy" id="3039180"/>
    <lineage>
        <taxon>Bacteria</taxon>
        <taxon>Bacillati</taxon>
        <taxon>Bacillota</taxon>
        <taxon>Clostridia</taxon>
        <taxon>Neomoorellales</taxon>
        <taxon>Desulfitibacteraceae</taxon>
        <taxon>Metallumcola</taxon>
    </lineage>
</organism>
<feature type="domain" description="4Fe-4S ferredoxin-type" evidence="4">
    <location>
        <begin position="293"/>
        <end position="324"/>
    </location>
</feature>
<evidence type="ECO:0000256" key="1">
    <source>
        <dbReference type="ARBA" id="ARBA00022723"/>
    </source>
</evidence>
<dbReference type="EMBL" id="CP121694">
    <property type="protein sequence ID" value="WRO21936.1"/>
    <property type="molecule type" value="Genomic_DNA"/>
</dbReference>
<dbReference type="Proteomes" id="UP001329915">
    <property type="component" value="Chromosome"/>
</dbReference>
<dbReference type="PROSITE" id="PS51379">
    <property type="entry name" value="4FE4S_FER_2"/>
    <property type="match status" value="2"/>
</dbReference>
<dbReference type="GO" id="GO:0051536">
    <property type="term" value="F:iron-sulfur cluster binding"/>
    <property type="evidence" value="ECO:0007669"/>
    <property type="project" value="UniProtKB-KW"/>
</dbReference>
<keyword evidence="6" id="KW-1185">Reference proteome</keyword>
<dbReference type="GO" id="GO:0046872">
    <property type="term" value="F:metal ion binding"/>
    <property type="evidence" value="ECO:0007669"/>
    <property type="project" value="UniProtKB-KW"/>
</dbReference>
<keyword evidence="3" id="KW-0411">Iron-sulfur</keyword>
<dbReference type="Gene3D" id="1.10.1060.10">
    <property type="entry name" value="Alpha-helical ferredoxin"/>
    <property type="match status" value="1"/>
</dbReference>
<feature type="domain" description="4Fe-4S ferredoxin-type" evidence="4">
    <location>
        <begin position="214"/>
        <end position="245"/>
    </location>
</feature>
<dbReference type="InterPro" id="IPR017900">
    <property type="entry name" value="4Fe4S_Fe_S_CS"/>
</dbReference>
<dbReference type="PROSITE" id="PS00198">
    <property type="entry name" value="4FE4S_FER_1"/>
    <property type="match status" value="2"/>
</dbReference>
<keyword evidence="2" id="KW-0408">Iron</keyword>
<evidence type="ECO:0000256" key="2">
    <source>
        <dbReference type="ARBA" id="ARBA00023004"/>
    </source>
</evidence>
<dbReference type="Pfam" id="PF17179">
    <property type="entry name" value="Fer4_22"/>
    <property type="match status" value="1"/>
</dbReference>
<dbReference type="PANTHER" id="PTHR40447:SF1">
    <property type="entry name" value="ANAEROBIC SULFITE REDUCTASE SUBUNIT A"/>
    <property type="match status" value="1"/>
</dbReference>
<protein>
    <submittedName>
        <fullName evidence="5">4Fe-4S dicluster domain-containing protein</fullName>
    </submittedName>
</protein>
<evidence type="ECO:0000313" key="6">
    <source>
        <dbReference type="Proteomes" id="UP001329915"/>
    </source>
</evidence>
<reference evidence="5 6" key="1">
    <citation type="submission" date="2023-04" db="EMBL/GenBank/DDBJ databases">
        <authorList>
            <person name="Hsu D."/>
        </authorList>
    </citation>
    <scope>NUCLEOTIDE SEQUENCE [LARGE SCALE GENOMIC DNA]</scope>
    <source>
        <strain evidence="5 6">MK1</strain>
    </source>
</reference>
<sequence length="332" mass="37500">MKIIKRDKLKDLLNSFAKNAQTLAPVKENDTIKFLPWKGQGEIDLSQNALLPPKDLLFPQTEVMYRYTDGGVQGEITDVAAAAERQVIFGIRPCDVRSLTMMDDVFMTKGYEDDYYKSKRENTILISLGCNEPQPTCFCTSMGIDMMEADGADIVMYDLGEKLALEPKTDAGEQLLNDVDVLEDGAAEKPVAKECQLKADAEGLAEKLAQMFHHSYWEDLSRTCIGCGTCTYLCPTCHCFDIRRKNIGEEGFQFRCWDSCMFSEYTRMAGGHNPRPSKKERVRNRFLHKLQYFPERYGKVACVGCGRCVGKCPVNIDITRIIGELREVSVDE</sequence>
<gene>
    <name evidence="5" type="ORF">MFMK1_001757</name>
</gene>
<proteinExistence type="predicted"/>
<evidence type="ECO:0000256" key="3">
    <source>
        <dbReference type="ARBA" id="ARBA00023014"/>
    </source>
</evidence>
<dbReference type="PANTHER" id="PTHR40447">
    <property type="entry name" value="ANAEROBIC SULFITE REDUCTASE SUBUNIT A"/>
    <property type="match status" value="1"/>
</dbReference>
<name>A0AAU0UP04_9FIRM</name>
<accession>A0AAU0UP04</accession>
<dbReference type="InterPro" id="IPR009051">
    <property type="entry name" value="Helical_ferredxn"/>
</dbReference>
<evidence type="ECO:0000313" key="5">
    <source>
        <dbReference type="EMBL" id="WRO21936.1"/>
    </source>
</evidence>
<dbReference type="KEGG" id="dbc:MFMK1_001757"/>
<dbReference type="InterPro" id="IPR017896">
    <property type="entry name" value="4Fe4S_Fe-S-bd"/>
</dbReference>
<keyword evidence="1" id="KW-0479">Metal-binding</keyword>
<dbReference type="RefSeq" id="WP_366924762.1">
    <property type="nucleotide sequence ID" value="NZ_CP121694.1"/>
</dbReference>
<evidence type="ECO:0000259" key="4">
    <source>
        <dbReference type="PROSITE" id="PS51379"/>
    </source>
</evidence>
<dbReference type="AlphaFoldDB" id="A0AAU0UP04"/>
<dbReference type="SUPFAM" id="SSF46548">
    <property type="entry name" value="alpha-helical ferredoxin"/>
    <property type="match status" value="1"/>
</dbReference>